<proteinExistence type="predicted"/>
<name>A0AC34RB90_9BILA</name>
<protein>
    <submittedName>
        <fullName evidence="2">Uncharacterized protein</fullName>
    </submittedName>
</protein>
<organism evidence="1 2">
    <name type="scientific">Panagrolaimus sp. JU765</name>
    <dbReference type="NCBI Taxonomy" id="591449"/>
    <lineage>
        <taxon>Eukaryota</taxon>
        <taxon>Metazoa</taxon>
        <taxon>Ecdysozoa</taxon>
        <taxon>Nematoda</taxon>
        <taxon>Chromadorea</taxon>
        <taxon>Rhabditida</taxon>
        <taxon>Tylenchina</taxon>
        <taxon>Panagrolaimomorpha</taxon>
        <taxon>Panagrolaimoidea</taxon>
        <taxon>Panagrolaimidae</taxon>
        <taxon>Panagrolaimus</taxon>
    </lineage>
</organism>
<dbReference type="WBParaSite" id="JU765_v2.g5211.t1">
    <property type="protein sequence ID" value="JU765_v2.g5211.t1"/>
    <property type="gene ID" value="JU765_v2.g5211"/>
</dbReference>
<dbReference type="Proteomes" id="UP000887576">
    <property type="component" value="Unplaced"/>
</dbReference>
<reference evidence="2" key="1">
    <citation type="submission" date="2022-11" db="UniProtKB">
        <authorList>
            <consortium name="WormBaseParasite"/>
        </authorList>
    </citation>
    <scope>IDENTIFICATION</scope>
</reference>
<evidence type="ECO:0000313" key="2">
    <source>
        <dbReference type="WBParaSite" id="JU765_v2.g5211.t1"/>
    </source>
</evidence>
<sequence>MGSADFPSSNYVKNIRQLTFGGHHTLPSFNFDGTQIVFTAKGGPYGMDCEQVYRLNLQDLTEKPARLSPGLGYATNAKYFPGNNEVIFESNFHKIAYPDDFTASKTCPISTCSRAGQDQTIGQLCTKPTWNLFANTDVFRFTEYGNIKDQLSNVPNNGYCGSGTVDTPSFDGQMLYYGQMDDLGINLYTKVLNQAVPPELITTEQKTAYYGGITVNGDGQRMAYHGRKPTDVDEIASLKQYLQNNLVPTTKMDIYVAGRDSLTSPQQIQQVQNYSNSFPSFANTNGNKVIFTTNYGQPTTNNYGLYLYNENDKTLQTLLKTTQFSIIHGSVSKDYNKIVFASNKDSNDPNIYQLYLADFNVTGSSPSDFDGGHYQVVKPEEIEKVDQTCWQNTPTNNLYDGVVHFPGEVH</sequence>
<accession>A0AC34RB90</accession>
<evidence type="ECO:0000313" key="1">
    <source>
        <dbReference type="Proteomes" id="UP000887576"/>
    </source>
</evidence>